<keyword evidence="3" id="KW-1185">Reference proteome</keyword>
<dbReference type="EMBL" id="JAESVG020000009">
    <property type="protein sequence ID" value="KAG8624314.1"/>
    <property type="molecule type" value="Genomic_DNA"/>
</dbReference>
<dbReference type="Proteomes" id="UP000809789">
    <property type="component" value="Unassembled WGS sequence"/>
</dbReference>
<name>A0A8K0PG82_9PEZI</name>
<gene>
    <name evidence="2" type="ORF">KVT40_007381</name>
</gene>
<proteinExistence type="predicted"/>
<protein>
    <submittedName>
        <fullName evidence="2">Uncharacterized protein</fullName>
    </submittedName>
</protein>
<comment type="caution">
    <text evidence="2">The sequence shown here is derived from an EMBL/GenBank/DDBJ whole genome shotgun (WGS) entry which is preliminary data.</text>
</comment>
<feature type="compositionally biased region" description="Acidic residues" evidence="1">
    <location>
        <begin position="265"/>
        <end position="274"/>
    </location>
</feature>
<evidence type="ECO:0000313" key="3">
    <source>
        <dbReference type="Proteomes" id="UP000809789"/>
    </source>
</evidence>
<evidence type="ECO:0000313" key="2">
    <source>
        <dbReference type="EMBL" id="KAG8624314.1"/>
    </source>
</evidence>
<dbReference type="OrthoDB" id="3943588at2759"/>
<reference evidence="2" key="1">
    <citation type="submission" date="2021-07" db="EMBL/GenBank/DDBJ databases">
        <title>Elsinoe batatas strain:CRI-CJ2 Genome sequencing and assembly.</title>
        <authorList>
            <person name="Huang L."/>
        </authorList>
    </citation>
    <scope>NUCLEOTIDE SEQUENCE</scope>
    <source>
        <strain evidence="2">CRI-CJ2</strain>
    </source>
</reference>
<sequence>MSTPPRRSHSTLSREIFSGSTSNVGSPPPASFLPSDDQGIESRNPKDIGRSASHVWSRGRSTIPAKPALSTSTSSSSEWTDDEQFLTLRPASKERDSAVRQRRYRWRFETSIPKKPTPSTIIPGLGRGDIDLEGLNPSPQSPVVRSSRFTPASFSNILRTSSASKINGSKHQTYTPNKDAVCNVKKTRSAVGKSAIAGDQDPENEENHAPSDYRVTPPRSTSIGDELTPLSPNVELHRGSARHRFRPQLAVEDDNPFKDLASCSEADDSSDPEMTEVSTMDITSPAAMSNYF</sequence>
<feature type="region of interest" description="Disordered" evidence="1">
    <location>
        <begin position="191"/>
        <end position="292"/>
    </location>
</feature>
<feature type="region of interest" description="Disordered" evidence="1">
    <location>
        <begin position="1"/>
        <end position="99"/>
    </location>
</feature>
<accession>A0A8K0PG82</accession>
<feature type="compositionally biased region" description="Polar residues" evidence="1">
    <location>
        <begin position="1"/>
        <end position="25"/>
    </location>
</feature>
<organism evidence="2 3">
    <name type="scientific">Elsinoe batatas</name>
    <dbReference type="NCBI Taxonomy" id="2601811"/>
    <lineage>
        <taxon>Eukaryota</taxon>
        <taxon>Fungi</taxon>
        <taxon>Dikarya</taxon>
        <taxon>Ascomycota</taxon>
        <taxon>Pezizomycotina</taxon>
        <taxon>Dothideomycetes</taxon>
        <taxon>Dothideomycetidae</taxon>
        <taxon>Myriangiales</taxon>
        <taxon>Elsinoaceae</taxon>
        <taxon>Elsinoe</taxon>
    </lineage>
</organism>
<dbReference type="AlphaFoldDB" id="A0A8K0PG82"/>
<evidence type="ECO:0000256" key="1">
    <source>
        <dbReference type="SAM" id="MobiDB-lite"/>
    </source>
</evidence>